<evidence type="ECO:0000259" key="1">
    <source>
        <dbReference type="Pfam" id="PF13966"/>
    </source>
</evidence>
<dbReference type="EMBL" id="JBJQOH010000002">
    <property type="protein sequence ID" value="KAL3697774.1"/>
    <property type="molecule type" value="Genomic_DNA"/>
</dbReference>
<accession>A0ABD3I886</accession>
<evidence type="ECO:0000313" key="2">
    <source>
        <dbReference type="EMBL" id="KAL3697774.1"/>
    </source>
</evidence>
<reference evidence="2 3" key="1">
    <citation type="submission" date="2024-09" db="EMBL/GenBank/DDBJ databases">
        <title>Chromosome-scale assembly of Riccia sorocarpa.</title>
        <authorList>
            <person name="Paukszto L."/>
        </authorList>
    </citation>
    <scope>NUCLEOTIDE SEQUENCE [LARGE SCALE GENOMIC DNA]</scope>
    <source>
        <strain evidence="2">LP-2024</strain>
        <tissue evidence="2">Aerial parts of the thallus</tissue>
    </source>
</reference>
<sequence length="384" mass="45128">MNFAEDFIDLVQMLINGGRAKIHVNGWVTKTFQLGRGYIGRLLAGKDEDWANMLKFFIRSAMQNTAMEEKVNGGLLEIPSIKHDEREAASDHIPVLVDIQMEKRRVRHFLQNWIKVRRRLTLDTTGWQLPQTTTIKQAELLIKHYWTGRQFNTRTVWPTLKKLRIGTLLDLVKPGGDWININLALETRGENVTEAQRVEIEGFQEWLNRVKLERIQLQNSTSWRWKDKPGIWKGWTLSSATWTSLLRQKNPPEDLTSRWPQDTTILSWKDRWRLLWNKDDTLRCKVWIWRLLRKGFFTGARAVKMKVSTENCKRCQIDLESITHLFWDCREPKKLWQTLKRPAFETSASFRIKDSLLQTIDEALRTRQKGGTLTTLVAMMCQLA</sequence>
<dbReference type="AlphaFoldDB" id="A0ABD3I886"/>
<evidence type="ECO:0000313" key="3">
    <source>
        <dbReference type="Proteomes" id="UP001633002"/>
    </source>
</evidence>
<feature type="domain" description="Reverse transcriptase zinc-binding" evidence="1">
    <location>
        <begin position="270"/>
        <end position="336"/>
    </location>
</feature>
<name>A0ABD3I886_9MARC</name>
<organism evidence="2 3">
    <name type="scientific">Riccia sorocarpa</name>
    <dbReference type="NCBI Taxonomy" id="122646"/>
    <lineage>
        <taxon>Eukaryota</taxon>
        <taxon>Viridiplantae</taxon>
        <taxon>Streptophyta</taxon>
        <taxon>Embryophyta</taxon>
        <taxon>Marchantiophyta</taxon>
        <taxon>Marchantiopsida</taxon>
        <taxon>Marchantiidae</taxon>
        <taxon>Marchantiales</taxon>
        <taxon>Ricciaceae</taxon>
        <taxon>Riccia</taxon>
    </lineage>
</organism>
<dbReference type="Pfam" id="PF13966">
    <property type="entry name" value="zf-RVT"/>
    <property type="match status" value="1"/>
</dbReference>
<dbReference type="Proteomes" id="UP001633002">
    <property type="component" value="Unassembled WGS sequence"/>
</dbReference>
<gene>
    <name evidence="2" type="ORF">R1sor_011850</name>
</gene>
<comment type="caution">
    <text evidence="2">The sequence shown here is derived from an EMBL/GenBank/DDBJ whole genome shotgun (WGS) entry which is preliminary data.</text>
</comment>
<proteinExistence type="predicted"/>
<dbReference type="InterPro" id="IPR026960">
    <property type="entry name" value="RVT-Znf"/>
</dbReference>
<keyword evidence="3" id="KW-1185">Reference proteome</keyword>
<protein>
    <recommendedName>
        <fullName evidence="1">Reverse transcriptase zinc-binding domain-containing protein</fullName>
    </recommendedName>
</protein>